<keyword evidence="1" id="KW-1133">Transmembrane helix</keyword>
<evidence type="ECO:0008006" key="4">
    <source>
        <dbReference type="Google" id="ProtNLM"/>
    </source>
</evidence>
<evidence type="ECO:0000313" key="3">
    <source>
        <dbReference type="Proteomes" id="UP000231371"/>
    </source>
</evidence>
<proteinExistence type="predicted"/>
<comment type="caution">
    <text evidence="2">The sequence shown here is derived from an EMBL/GenBank/DDBJ whole genome shotgun (WGS) entry which is preliminary data.</text>
</comment>
<dbReference type="AlphaFoldDB" id="A0A2H0KFV5"/>
<keyword evidence="1" id="KW-0812">Transmembrane</keyword>
<keyword evidence="1" id="KW-0472">Membrane</keyword>
<reference evidence="2 3" key="1">
    <citation type="submission" date="2017-09" db="EMBL/GenBank/DDBJ databases">
        <title>Depth-based differentiation of microbial function through sediment-hosted aquifers and enrichment of novel symbionts in the deep terrestrial subsurface.</title>
        <authorList>
            <person name="Probst A.J."/>
            <person name="Ladd B."/>
            <person name="Jarett J.K."/>
            <person name="Geller-Mcgrath D.E."/>
            <person name="Sieber C.M."/>
            <person name="Emerson J.B."/>
            <person name="Anantharaman K."/>
            <person name="Thomas B.C."/>
            <person name="Malmstrom R."/>
            <person name="Stieglmeier M."/>
            <person name="Klingl A."/>
            <person name="Woyke T."/>
            <person name="Ryan C.M."/>
            <person name="Banfield J.F."/>
        </authorList>
    </citation>
    <scope>NUCLEOTIDE SEQUENCE [LARGE SCALE GENOMIC DNA]</scope>
    <source>
        <strain evidence="2">CG11_big_fil_rev_8_21_14_0_20_40_12</strain>
    </source>
</reference>
<organism evidence="2 3">
    <name type="scientific">Candidatus Shapirobacteria bacterium CG11_big_fil_rev_8_21_14_0_20_40_12</name>
    <dbReference type="NCBI Taxonomy" id="1974889"/>
    <lineage>
        <taxon>Bacteria</taxon>
        <taxon>Candidatus Shapironibacteriota</taxon>
    </lineage>
</organism>
<dbReference type="Proteomes" id="UP000231371">
    <property type="component" value="Unassembled WGS sequence"/>
</dbReference>
<accession>A0A2H0KFV5</accession>
<evidence type="ECO:0000313" key="2">
    <source>
        <dbReference type="EMBL" id="PIQ70140.1"/>
    </source>
</evidence>
<protein>
    <recommendedName>
        <fullName evidence="4">DUF4430 domain-containing protein</fullName>
    </recommendedName>
</protein>
<feature type="transmembrane region" description="Helical" evidence="1">
    <location>
        <begin position="16"/>
        <end position="36"/>
    </location>
</feature>
<name>A0A2H0KFV5_9BACT</name>
<sequence length="151" mass="16864">MEINKEIAKKAIQPTVIWSLICAIAIIALLTVFIQARQSQKAAQRESNQQIASEQSLGEAIVALDFGNGKIRRFKGPIENNARAWDLFQQAIAVGSINVEISDHFIPRVIDGIKDGANGKHWSLYVNNVKQKFAPFEIQVKSGDEVVFRFE</sequence>
<evidence type="ECO:0000256" key="1">
    <source>
        <dbReference type="SAM" id="Phobius"/>
    </source>
</evidence>
<gene>
    <name evidence="2" type="ORF">COV89_02090</name>
</gene>
<dbReference type="EMBL" id="PCVI01000033">
    <property type="protein sequence ID" value="PIQ70140.1"/>
    <property type="molecule type" value="Genomic_DNA"/>
</dbReference>